<dbReference type="PIRSF" id="PIRSF036794">
    <property type="entry name" value="UCP_erythr_ester"/>
    <property type="match status" value="1"/>
</dbReference>
<evidence type="ECO:0000313" key="2">
    <source>
        <dbReference type="Proteomes" id="UP000291088"/>
    </source>
</evidence>
<dbReference type="EMBL" id="SDVB01000380">
    <property type="protein sequence ID" value="RYB97852.1"/>
    <property type="molecule type" value="Genomic_DNA"/>
</dbReference>
<dbReference type="AlphaFoldDB" id="A0A4V1RLY9"/>
<gene>
    <name evidence="1" type="ORF">EUU22_22400</name>
</gene>
<dbReference type="Pfam" id="PF05139">
    <property type="entry name" value="Erythro_esteras"/>
    <property type="match status" value="1"/>
</dbReference>
<dbReference type="Gene3D" id="3.30.1870.10">
    <property type="entry name" value="EreA-like, domain 2"/>
    <property type="match status" value="1"/>
</dbReference>
<dbReference type="PANTHER" id="PTHR31299">
    <property type="entry name" value="ESTERASE, PUTATIVE (AFU_ORTHOLOGUE AFUA_1G05850)-RELATED"/>
    <property type="match status" value="1"/>
</dbReference>
<dbReference type="InterPro" id="IPR007815">
    <property type="entry name" value="Emycin_Estase"/>
</dbReference>
<sequence length="449" mass="50756">MSDQHGTGYRSSGADPRRQSLAMAIRAAADRLPEPGEPGFAKAFDRFADKRVVLLGEATHGTSEFYRARGSITRHLVERHGFTIVAVEADWPDAAVVDRQARGLPPRPDQPPPFERFPVWMWRNAEMSEFFAWMRRHNSGRPRAECCRFYGLDMYNLTASIASVLTYLESIDPTAAATAREHYGCLTPWQHDPSTYGRAVLTDAYRKCEEKVVEQCRSLLEKQLEYEPHDREGFLDAAQNARLVAAAERYYRVMFYGGAEAWNLRDTQMFDTLERVLDAHGPNARAVVWAHNSHIGDARHTELGSAHGELSLGELCRRRFGEAAALIGFGTHSGTVAAASDWDGDMEVKTVRPALEESYERLFHDAGLSPALVDFGERRELRNLLGTQMLERLIGVIYRPETERRSHYVEASLPSQFDAYVWFDETRAVHPLTVHSEHEGVPETYPFGL</sequence>
<dbReference type="GO" id="GO:0046677">
    <property type="term" value="P:response to antibiotic"/>
    <property type="evidence" value="ECO:0007669"/>
    <property type="project" value="InterPro"/>
</dbReference>
<name>A0A4V1RLY9_9HYPH</name>
<dbReference type="Proteomes" id="UP000291088">
    <property type="component" value="Unassembled WGS sequence"/>
</dbReference>
<dbReference type="InterPro" id="IPR052036">
    <property type="entry name" value="Hydrolase/PRTase-associated"/>
</dbReference>
<reference evidence="1 2" key="1">
    <citation type="submission" date="2019-01" db="EMBL/GenBank/DDBJ databases">
        <authorList>
            <person name="Deng T."/>
        </authorList>
    </citation>
    <scope>NUCLEOTIDE SEQUENCE [LARGE SCALE GENOMIC DNA]</scope>
    <source>
        <strain evidence="1 2">F8825</strain>
    </source>
</reference>
<dbReference type="InterPro" id="IPR014622">
    <property type="entry name" value="UCP036794_erythomycin"/>
</dbReference>
<keyword evidence="2" id="KW-1185">Reference proteome</keyword>
<dbReference type="CDD" id="cd14728">
    <property type="entry name" value="Ere-like"/>
    <property type="match status" value="1"/>
</dbReference>
<organism evidence="1 2">
    <name type="scientific">Ciceribacter ferrooxidans</name>
    <dbReference type="NCBI Taxonomy" id="2509717"/>
    <lineage>
        <taxon>Bacteria</taxon>
        <taxon>Pseudomonadati</taxon>
        <taxon>Pseudomonadota</taxon>
        <taxon>Alphaproteobacteria</taxon>
        <taxon>Hyphomicrobiales</taxon>
        <taxon>Rhizobiaceae</taxon>
        <taxon>Ciceribacter</taxon>
    </lineage>
</organism>
<dbReference type="SUPFAM" id="SSF159501">
    <property type="entry name" value="EreA/ChaN-like"/>
    <property type="match status" value="1"/>
</dbReference>
<proteinExistence type="predicted"/>
<dbReference type="OrthoDB" id="9810066at2"/>
<protein>
    <submittedName>
        <fullName evidence="1">Erythromycin esterase family protein</fullName>
    </submittedName>
</protein>
<comment type="caution">
    <text evidence="1">The sequence shown here is derived from an EMBL/GenBank/DDBJ whole genome shotgun (WGS) entry which is preliminary data.</text>
</comment>
<dbReference type="Gene3D" id="3.40.1660.10">
    <property type="entry name" value="EreA-like (biosynthetic domain)"/>
    <property type="match status" value="1"/>
</dbReference>
<evidence type="ECO:0000313" key="1">
    <source>
        <dbReference type="EMBL" id="RYB97852.1"/>
    </source>
</evidence>
<dbReference type="PANTHER" id="PTHR31299:SF0">
    <property type="entry name" value="ESTERASE, PUTATIVE (AFU_ORTHOLOGUE AFUA_1G05850)-RELATED"/>
    <property type="match status" value="1"/>
</dbReference>
<accession>A0A4V1RLY9</accession>